<organism evidence="1 2">
    <name type="scientific">Hyalomma asiaticum</name>
    <name type="common">Tick</name>
    <dbReference type="NCBI Taxonomy" id="266040"/>
    <lineage>
        <taxon>Eukaryota</taxon>
        <taxon>Metazoa</taxon>
        <taxon>Ecdysozoa</taxon>
        <taxon>Arthropoda</taxon>
        <taxon>Chelicerata</taxon>
        <taxon>Arachnida</taxon>
        <taxon>Acari</taxon>
        <taxon>Parasitiformes</taxon>
        <taxon>Ixodida</taxon>
        <taxon>Ixodoidea</taxon>
        <taxon>Ixodidae</taxon>
        <taxon>Hyalomminae</taxon>
        <taxon>Hyalomma</taxon>
    </lineage>
</organism>
<evidence type="ECO:0000313" key="1">
    <source>
        <dbReference type="EMBL" id="KAH6940679.1"/>
    </source>
</evidence>
<gene>
    <name evidence="1" type="ORF">HPB50_004744</name>
</gene>
<proteinExistence type="predicted"/>
<dbReference type="EMBL" id="CM023491">
    <property type="protein sequence ID" value="KAH6940679.1"/>
    <property type="molecule type" value="Genomic_DNA"/>
</dbReference>
<sequence>MACDARDGSLRYRQKATNGVHQPPWNGVLQDGGSYVTTQANGQRPPLSRHENRLLGQTFYACLLAFYLATTLLVGRLQMSLPDAVSSDPADEGRVFVGARARQRLAKIVAIGQRTVGSLENEVIAVDYLMRELEQLRKRARPAHRLEFIVQKPNGSFFLDFIDGFTSSYRGIQNVIARLSPSEPAPAVDQKHSLLVNCHYDTAPGSPGASDDSIGCAIMLEILHVLSRRREPLPHPIIFLFNGAEENILQGSHGFITQHEWAKEVAAFVNLEACGAGGKELLFQASLDFAFAKNGYVYHTKYDNMDYIPDGSIQHAGDNILGLILKILEARELSEGGLLRGSGDTNVIRAVYYDFLGMFMVTYSVSVSSIVVKLIIIVSLVSMALRMKASATGGRELHRHELALQVWGRVQALLVTVCSWGLGLMACMLVALTLTVTRSTMSWYKQPFLVLGLYYSTMIATLMACHWGLTGLKVLGEGDECDDWDVLERYLDATQLLWLTLVFWLSSQNILSYYIPNLWAVCTGTVVSVLSHWTLGMGRNGNKQGLMVAILGAVFLPLLLTVYLSFNIHMGIMPIMGRNGTLDNPEIAVAIMSGVLAIACTSFVVPLTHVSRDGWKPIAVLSGLVIFSMLVAMSPLGFPFSATPGDVAPQRMLLFNVERKFYDRHQAMVKQDAGVWAVPLDFNGPRTIWQHIGTRRNIKEVDCSEHVYCGMPYYFPVISKLKETYFVDFPGPIFDKGRTFRLLSRNVTKANIVRLSFEFTGPSHMGLIMSPSEGVSLTRWSFTPGTPHKGIKWKNRDTTFVYLSQGVDMGPWNFWLELQLPHGYPAGKSVIDIAFHTYHLQKSEHKQPAFVKFLNELPEWIHATAWTSSSDFYVF</sequence>
<name>A0ACB7T3F1_HYAAI</name>
<protein>
    <submittedName>
        <fullName evidence="1">Uncharacterized protein</fullName>
    </submittedName>
</protein>
<reference evidence="1" key="1">
    <citation type="submission" date="2020-05" db="EMBL/GenBank/DDBJ databases">
        <title>Large-scale comparative analyses of tick genomes elucidate their genetic diversity and vector capacities.</title>
        <authorList>
            <person name="Jia N."/>
            <person name="Wang J."/>
            <person name="Shi W."/>
            <person name="Du L."/>
            <person name="Sun Y."/>
            <person name="Zhan W."/>
            <person name="Jiang J."/>
            <person name="Wang Q."/>
            <person name="Zhang B."/>
            <person name="Ji P."/>
            <person name="Sakyi L.B."/>
            <person name="Cui X."/>
            <person name="Yuan T."/>
            <person name="Jiang B."/>
            <person name="Yang W."/>
            <person name="Lam T.T.-Y."/>
            <person name="Chang Q."/>
            <person name="Ding S."/>
            <person name="Wang X."/>
            <person name="Zhu J."/>
            <person name="Ruan X."/>
            <person name="Zhao L."/>
            <person name="Wei J."/>
            <person name="Que T."/>
            <person name="Du C."/>
            <person name="Cheng J."/>
            <person name="Dai P."/>
            <person name="Han X."/>
            <person name="Huang E."/>
            <person name="Gao Y."/>
            <person name="Liu J."/>
            <person name="Shao H."/>
            <person name="Ye R."/>
            <person name="Li L."/>
            <person name="Wei W."/>
            <person name="Wang X."/>
            <person name="Wang C."/>
            <person name="Yang T."/>
            <person name="Huo Q."/>
            <person name="Li W."/>
            <person name="Guo W."/>
            <person name="Chen H."/>
            <person name="Zhou L."/>
            <person name="Ni X."/>
            <person name="Tian J."/>
            <person name="Zhou Y."/>
            <person name="Sheng Y."/>
            <person name="Liu T."/>
            <person name="Pan Y."/>
            <person name="Xia L."/>
            <person name="Li J."/>
            <person name="Zhao F."/>
            <person name="Cao W."/>
        </authorList>
    </citation>
    <scope>NUCLEOTIDE SEQUENCE</scope>
    <source>
        <strain evidence="1">Hyas-2018</strain>
    </source>
</reference>
<keyword evidence="2" id="KW-1185">Reference proteome</keyword>
<evidence type="ECO:0000313" key="2">
    <source>
        <dbReference type="Proteomes" id="UP000821845"/>
    </source>
</evidence>
<accession>A0ACB7T3F1</accession>
<dbReference type="Proteomes" id="UP000821845">
    <property type="component" value="Chromosome 11"/>
</dbReference>
<comment type="caution">
    <text evidence="1">The sequence shown here is derived from an EMBL/GenBank/DDBJ whole genome shotgun (WGS) entry which is preliminary data.</text>
</comment>